<dbReference type="InterPro" id="IPR023298">
    <property type="entry name" value="ATPase_P-typ_TM_dom_sf"/>
</dbReference>
<proteinExistence type="predicted"/>
<organism evidence="3">
    <name type="scientific">marine sediment metagenome</name>
    <dbReference type="NCBI Taxonomy" id="412755"/>
    <lineage>
        <taxon>unclassified sequences</taxon>
        <taxon>metagenomes</taxon>
        <taxon>ecological metagenomes</taxon>
    </lineage>
</organism>
<comment type="caution">
    <text evidence="3">The sequence shown here is derived from an EMBL/GenBank/DDBJ whole genome shotgun (WGS) entry which is preliminary data.</text>
</comment>
<dbReference type="Pfam" id="PF00690">
    <property type="entry name" value="Cation_ATPase_N"/>
    <property type="match status" value="1"/>
</dbReference>
<feature type="non-terminal residue" evidence="3">
    <location>
        <position position="114"/>
    </location>
</feature>
<protein>
    <recommendedName>
        <fullName evidence="2">Cation-transporting P-type ATPase N-terminal domain-containing protein</fullName>
    </recommendedName>
</protein>
<feature type="domain" description="Cation-transporting P-type ATPase N-terminal" evidence="2">
    <location>
        <begin position="3"/>
        <end position="76"/>
    </location>
</feature>
<name>X1VTZ3_9ZZZZ</name>
<dbReference type="EMBL" id="BARW01037441">
    <property type="protein sequence ID" value="GAJ24562.1"/>
    <property type="molecule type" value="Genomic_DNA"/>
</dbReference>
<reference evidence="3" key="1">
    <citation type="journal article" date="2014" name="Front. Microbiol.">
        <title>High frequency of phylogenetically diverse reductive dehalogenase-homologous genes in deep subseafloor sedimentary metagenomes.</title>
        <authorList>
            <person name="Kawai M."/>
            <person name="Futagami T."/>
            <person name="Toyoda A."/>
            <person name="Takaki Y."/>
            <person name="Nishi S."/>
            <person name="Hori S."/>
            <person name="Arai W."/>
            <person name="Tsubouchi T."/>
            <person name="Morono Y."/>
            <person name="Uchiyama I."/>
            <person name="Ito T."/>
            <person name="Fujiyama A."/>
            <person name="Inagaki F."/>
            <person name="Takami H."/>
        </authorList>
    </citation>
    <scope>NUCLEOTIDE SEQUENCE</scope>
    <source>
        <strain evidence="3">Expedition CK06-06</strain>
    </source>
</reference>
<dbReference type="AlphaFoldDB" id="X1VTZ3"/>
<dbReference type="Gene3D" id="2.70.150.10">
    <property type="entry name" value="Calcium-transporting ATPase, cytoplasmic transduction domain A"/>
    <property type="match status" value="1"/>
</dbReference>
<dbReference type="InterPro" id="IPR004014">
    <property type="entry name" value="ATPase_P-typ_cation-transptr_N"/>
</dbReference>
<dbReference type="PANTHER" id="PTHR42861">
    <property type="entry name" value="CALCIUM-TRANSPORTING ATPASE"/>
    <property type="match status" value="1"/>
</dbReference>
<feature type="transmembrane region" description="Helical" evidence="1">
    <location>
        <begin position="80"/>
        <end position="96"/>
    </location>
</feature>
<dbReference type="SUPFAM" id="SSF81665">
    <property type="entry name" value="Calcium ATPase, transmembrane domain M"/>
    <property type="match status" value="1"/>
</dbReference>
<evidence type="ECO:0000259" key="2">
    <source>
        <dbReference type="SMART" id="SM00831"/>
    </source>
</evidence>
<keyword evidence="1" id="KW-0472">Membrane</keyword>
<evidence type="ECO:0000313" key="3">
    <source>
        <dbReference type="EMBL" id="GAJ24562.1"/>
    </source>
</evidence>
<feature type="transmembrane region" description="Helical" evidence="1">
    <location>
        <begin position="49"/>
        <end position="74"/>
    </location>
</feature>
<dbReference type="Gene3D" id="1.20.1110.10">
    <property type="entry name" value="Calcium-transporting ATPase, transmembrane domain"/>
    <property type="match status" value="1"/>
</dbReference>
<dbReference type="SMART" id="SM00831">
    <property type="entry name" value="Cation_ATPase_N"/>
    <property type="match status" value="1"/>
</dbReference>
<evidence type="ECO:0000256" key="1">
    <source>
        <dbReference type="SAM" id="Phobius"/>
    </source>
</evidence>
<accession>X1VTZ3</accession>
<gene>
    <name evidence="3" type="ORF">S12H4_57804</name>
</gene>
<keyword evidence="1" id="KW-0812">Transmembrane</keyword>
<sequence>MENYYALSINEVLKQLNTSKEGLSQKEVEERLKKYGYNELKKEKKLTPFIIFISQFKNALLILLIFAGVLSLFLGEKLESIAIFGILLLNAVLGFIQEYRAEKAMEALEKLSTR</sequence>
<keyword evidence="1" id="KW-1133">Transmembrane helix</keyword>